<reference evidence="2" key="1">
    <citation type="journal article" date="2021" name="Proc. Natl. Acad. Sci. U.S.A.">
        <title>A Catalog of Tens of Thousands of Viruses from Human Metagenomes Reveals Hidden Associations with Chronic Diseases.</title>
        <authorList>
            <person name="Tisza M.J."/>
            <person name="Buck C.B."/>
        </authorList>
    </citation>
    <scope>NUCLEOTIDE SEQUENCE</scope>
    <source>
        <strain evidence="2">CtiOl67</strain>
    </source>
</reference>
<dbReference type="EMBL" id="BK015666">
    <property type="protein sequence ID" value="DAE18950.1"/>
    <property type="molecule type" value="Genomic_DNA"/>
</dbReference>
<proteinExistence type="predicted"/>
<dbReference type="PANTHER" id="PTHR30153">
    <property type="entry name" value="REPLICATIVE DNA HELICASE DNAB"/>
    <property type="match status" value="1"/>
</dbReference>
<organism evidence="2">
    <name type="scientific">Siphoviridae sp. ctiOl67</name>
    <dbReference type="NCBI Taxonomy" id="2825622"/>
    <lineage>
        <taxon>Viruses</taxon>
        <taxon>Duplodnaviria</taxon>
        <taxon>Heunggongvirae</taxon>
        <taxon>Uroviricota</taxon>
        <taxon>Caudoviricetes</taxon>
    </lineage>
</organism>
<dbReference type="InterPro" id="IPR027417">
    <property type="entry name" value="P-loop_NTPase"/>
</dbReference>
<evidence type="ECO:0000259" key="1">
    <source>
        <dbReference type="PROSITE" id="PS51199"/>
    </source>
</evidence>
<keyword evidence="2" id="KW-0547">Nucleotide-binding</keyword>
<dbReference type="GO" id="GO:0006260">
    <property type="term" value="P:DNA replication"/>
    <property type="evidence" value="ECO:0007669"/>
    <property type="project" value="InterPro"/>
</dbReference>
<dbReference type="PROSITE" id="PS51199">
    <property type="entry name" value="SF4_HELICASE"/>
    <property type="match status" value="1"/>
</dbReference>
<dbReference type="GO" id="GO:0005524">
    <property type="term" value="F:ATP binding"/>
    <property type="evidence" value="ECO:0007669"/>
    <property type="project" value="InterPro"/>
</dbReference>
<sequence length="183" mass="20667">MQGSDFDEILSYARSLNIAYNEYINSLAVKPKSYIDSLNELYEQYLKTKDNYLMKFMPTGFKELDKMIGGWQKDNDYVCIAARSGVGKSWIAMKIAREAMRAGYKVAYYSGEMSSEQVYQRLITLDSGISNYGIVHGSESIVNTYKNYVDNVNVAGSIICYNAYDLPGNVATVENLKSIVKKE</sequence>
<dbReference type="GO" id="GO:0003678">
    <property type="term" value="F:DNA helicase activity"/>
    <property type="evidence" value="ECO:0007669"/>
    <property type="project" value="InterPro"/>
</dbReference>
<keyword evidence="2" id="KW-0347">Helicase</keyword>
<dbReference type="InterPro" id="IPR007694">
    <property type="entry name" value="DNA_helicase_DnaB-like_C"/>
</dbReference>
<dbReference type="PANTHER" id="PTHR30153:SF2">
    <property type="entry name" value="REPLICATIVE DNA HELICASE"/>
    <property type="match status" value="1"/>
</dbReference>
<dbReference type="Gene3D" id="3.40.50.300">
    <property type="entry name" value="P-loop containing nucleotide triphosphate hydrolases"/>
    <property type="match status" value="1"/>
</dbReference>
<protein>
    <submittedName>
        <fullName evidence="2">Replicative helicase</fullName>
    </submittedName>
</protein>
<dbReference type="SUPFAM" id="SSF52540">
    <property type="entry name" value="P-loop containing nucleoside triphosphate hydrolases"/>
    <property type="match status" value="1"/>
</dbReference>
<dbReference type="Pfam" id="PF03796">
    <property type="entry name" value="DnaB_C"/>
    <property type="match status" value="1"/>
</dbReference>
<keyword evidence="2" id="KW-0378">Hydrolase</keyword>
<feature type="domain" description="SF4 helicase" evidence="1">
    <location>
        <begin position="50"/>
        <end position="183"/>
    </location>
</feature>
<keyword evidence="2" id="KW-0067">ATP-binding</keyword>
<evidence type="ECO:0000313" key="2">
    <source>
        <dbReference type="EMBL" id="DAE18950.1"/>
    </source>
</evidence>
<accession>A0A8S5QI13</accession>
<name>A0A8S5QI13_9CAUD</name>